<feature type="compositionally biased region" description="Polar residues" evidence="1">
    <location>
        <begin position="31"/>
        <end position="70"/>
    </location>
</feature>
<gene>
    <name evidence="2" type="ORF">BG011_000048</name>
</gene>
<dbReference type="Proteomes" id="UP000726737">
    <property type="component" value="Unassembled WGS sequence"/>
</dbReference>
<feature type="region of interest" description="Disordered" evidence="1">
    <location>
        <begin position="212"/>
        <end position="256"/>
    </location>
</feature>
<comment type="caution">
    <text evidence="2">The sequence shown here is derived from an EMBL/GenBank/DDBJ whole genome shotgun (WGS) entry which is preliminary data.</text>
</comment>
<feature type="compositionally biased region" description="Basic and acidic residues" evidence="1">
    <location>
        <begin position="217"/>
        <end position="229"/>
    </location>
</feature>
<name>A0A9P6QFS9_9FUNG</name>
<feature type="region of interest" description="Disordered" evidence="1">
    <location>
        <begin position="286"/>
        <end position="408"/>
    </location>
</feature>
<evidence type="ECO:0000313" key="2">
    <source>
        <dbReference type="EMBL" id="KAG0266909.1"/>
    </source>
</evidence>
<feature type="region of interest" description="Disordered" evidence="1">
    <location>
        <begin position="423"/>
        <end position="447"/>
    </location>
</feature>
<accession>A0A9P6QFS9</accession>
<dbReference type="EMBL" id="JAAAJA010000010">
    <property type="protein sequence ID" value="KAG0266909.1"/>
    <property type="molecule type" value="Genomic_DNA"/>
</dbReference>
<feature type="compositionally biased region" description="Polar residues" evidence="1">
    <location>
        <begin position="293"/>
        <end position="302"/>
    </location>
</feature>
<keyword evidence="3" id="KW-1185">Reference proteome</keyword>
<dbReference type="AlphaFoldDB" id="A0A9P6QFS9"/>
<evidence type="ECO:0000256" key="1">
    <source>
        <dbReference type="SAM" id="MobiDB-lite"/>
    </source>
</evidence>
<feature type="compositionally biased region" description="Basic and acidic residues" evidence="1">
    <location>
        <begin position="16"/>
        <end position="25"/>
    </location>
</feature>
<evidence type="ECO:0000313" key="3">
    <source>
        <dbReference type="Proteomes" id="UP000726737"/>
    </source>
</evidence>
<feature type="compositionally biased region" description="Low complexity" evidence="1">
    <location>
        <begin position="303"/>
        <end position="315"/>
    </location>
</feature>
<feature type="compositionally biased region" description="Acidic residues" evidence="1">
    <location>
        <begin position="343"/>
        <end position="358"/>
    </location>
</feature>
<sequence>MATATAPATPTPTTPKCEHSRRLSNKDPIAVSSTTSSLEYNDNDATTATTGRGQENESGFSTQQTPSSGKSRYRLQDMQVFPPHSPLSSKASPVNCARDSSVNNVVSRSKLAPEYSREDALDKDGDESDINVEDVDDLDEADKMNKSHGHMFVKSPFLVTQKTEDSDNERNASIMREIPSVQSLKEEGLHVRTPSRSRTGGRILDLFARAGLARSGAAERDDEVERYAEQEEGTSDQSTEFAVHPPRTPTKKRRTAEDSFYWCESPEPPDSPSARWRYNAVMNPTVKLPVPTQPENECSPTISSPSSEGFSEGGFRTPKRKHRTGLLPELSLEIQVDITSESTTEDNEDNEENEEEQGIDQLLALTPESMVRTPTTPSRRRSLLAGNNFFTPPRKNPPPAPRGFGSSQGVIFSSFYVPRNLESPLAQKSRRRPPLSPSQLSLREGEQ</sequence>
<dbReference type="OrthoDB" id="10394912at2759"/>
<feature type="region of interest" description="Disordered" evidence="1">
    <location>
        <begin position="1"/>
        <end position="131"/>
    </location>
</feature>
<reference evidence="2" key="1">
    <citation type="journal article" date="2020" name="Fungal Divers.">
        <title>Resolving the Mortierellaceae phylogeny through synthesis of multi-gene phylogenetics and phylogenomics.</title>
        <authorList>
            <person name="Vandepol N."/>
            <person name="Liber J."/>
            <person name="Desiro A."/>
            <person name="Na H."/>
            <person name="Kennedy M."/>
            <person name="Barry K."/>
            <person name="Grigoriev I.V."/>
            <person name="Miller A.N."/>
            <person name="O'Donnell K."/>
            <person name="Stajich J.E."/>
            <person name="Bonito G."/>
        </authorList>
    </citation>
    <scope>NUCLEOTIDE SEQUENCE</scope>
    <source>
        <strain evidence="2">KOD948</strain>
    </source>
</reference>
<protein>
    <submittedName>
        <fullName evidence="2">Uncharacterized protein</fullName>
    </submittedName>
</protein>
<proteinExistence type="predicted"/>
<organism evidence="2 3">
    <name type="scientific">Mortierella polycephala</name>
    <dbReference type="NCBI Taxonomy" id="41804"/>
    <lineage>
        <taxon>Eukaryota</taxon>
        <taxon>Fungi</taxon>
        <taxon>Fungi incertae sedis</taxon>
        <taxon>Mucoromycota</taxon>
        <taxon>Mortierellomycotina</taxon>
        <taxon>Mortierellomycetes</taxon>
        <taxon>Mortierellales</taxon>
        <taxon>Mortierellaceae</taxon>
        <taxon>Mortierella</taxon>
    </lineage>
</organism>